<dbReference type="RefSeq" id="WP_146743951.1">
    <property type="nucleotide sequence ID" value="NZ_UEGI01000001.1"/>
</dbReference>
<protein>
    <submittedName>
        <fullName evidence="2">Uncharacterized protein</fullName>
    </submittedName>
</protein>
<keyword evidence="1" id="KW-0812">Transmembrane</keyword>
<sequence length="164" mass="18839">MNKNIRHLQPVVSIKIIFAIILSLLSVYLFFAGTMFGIILLGAALKLSLREGFELNLEEKKYRKVYSIFAINFGIWQKLPEIEYVSVFKTIKNSRARVVTAEANLGFEVFKLNLFYGRNRHIEAYVSDEIEDAFSVAKHIATVLELDILDATKPEKEWINITSH</sequence>
<keyword evidence="1" id="KW-1133">Transmembrane helix</keyword>
<name>A0A5C6Z3D8_9FLAO</name>
<organism evidence="2 3">
    <name type="scientific">Aequorivita antarctica</name>
    <dbReference type="NCBI Taxonomy" id="153266"/>
    <lineage>
        <taxon>Bacteria</taxon>
        <taxon>Pseudomonadati</taxon>
        <taxon>Bacteroidota</taxon>
        <taxon>Flavobacteriia</taxon>
        <taxon>Flavobacteriales</taxon>
        <taxon>Flavobacteriaceae</taxon>
        <taxon>Aequorivita</taxon>
    </lineage>
</organism>
<keyword evidence="3" id="KW-1185">Reference proteome</keyword>
<evidence type="ECO:0000256" key="1">
    <source>
        <dbReference type="SAM" id="Phobius"/>
    </source>
</evidence>
<feature type="transmembrane region" description="Helical" evidence="1">
    <location>
        <begin position="16"/>
        <end position="45"/>
    </location>
</feature>
<proteinExistence type="predicted"/>
<dbReference type="OrthoDB" id="886404at2"/>
<keyword evidence="1" id="KW-0472">Membrane</keyword>
<dbReference type="Proteomes" id="UP000321497">
    <property type="component" value="Unassembled WGS sequence"/>
</dbReference>
<gene>
    <name evidence="2" type="ORF">ESU54_00515</name>
</gene>
<accession>A0A5C6Z3D8</accession>
<evidence type="ECO:0000313" key="3">
    <source>
        <dbReference type="Proteomes" id="UP000321497"/>
    </source>
</evidence>
<dbReference type="EMBL" id="VORT01000001">
    <property type="protein sequence ID" value="TXD74709.1"/>
    <property type="molecule type" value="Genomic_DNA"/>
</dbReference>
<reference evidence="2 3" key="1">
    <citation type="submission" date="2019-08" db="EMBL/GenBank/DDBJ databases">
        <title>Genome of Aequorivita antarctica SW49 (type strain).</title>
        <authorList>
            <person name="Bowman J.P."/>
        </authorList>
    </citation>
    <scope>NUCLEOTIDE SEQUENCE [LARGE SCALE GENOMIC DNA]</scope>
    <source>
        <strain evidence="2 3">SW49</strain>
    </source>
</reference>
<comment type="caution">
    <text evidence="2">The sequence shown here is derived from an EMBL/GenBank/DDBJ whole genome shotgun (WGS) entry which is preliminary data.</text>
</comment>
<evidence type="ECO:0000313" key="2">
    <source>
        <dbReference type="EMBL" id="TXD74709.1"/>
    </source>
</evidence>
<dbReference type="AlphaFoldDB" id="A0A5C6Z3D8"/>